<feature type="compositionally biased region" description="Polar residues" evidence="1">
    <location>
        <begin position="153"/>
        <end position="164"/>
    </location>
</feature>
<reference evidence="2 3" key="1">
    <citation type="journal article" date="2008" name="PLoS Genet.">
        <title>Genomic islands in the pathogenic filamentous fungus Aspergillus fumigatus.</title>
        <authorList>
            <person name="Fedorova N.D."/>
            <person name="Khaldi N."/>
            <person name="Joardar V.S."/>
            <person name="Maiti R."/>
            <person name="Amedeo P."/>
            <person name="Anderson M.J."/>
            <person name="Crabtree J."/>
            <person name="Silva J.C."/>
            <person name="Badger J.H."/>
            <person name="Albarraq A."/>
            <person name="Angiuoli S."/>
            <person name="Bussey H."/>
            <person name="Bowyer P."/>
            <person name="Cotty P.J."/>
            <person name="Dyer P.S."/>
            <person name="Egan A."/>
            <person name="Galens K."/>
            <person name="Fraser-Liggett C.M."/>
            <person name="Haas B.J."/>
            <person name="Inman J.M."/>
            <person name="Kent R."/>
            <person name="Lemieux S."/>
            <person name="Malavazi I."/>
            <person name="Orvis J."/>
            <person name="Roemer T."/>
            <person name="Ronning C.M."/>
            <person name="Sundaram J.P."/>
            <person name="Sutton G."/>
            <person name="Turner G."/>
            <person name="Venter J.C."/>
            <person name="White O.R."/>
            <person name="Whitty B.R."/>
            <person name="Youngman P."/>
            <person name="Wolfe K.H."/>
            <person name="Goldman G.H."/>
            <person name="Wortman J.R."/>
            <person name="Jiang B."/>
            <person name="Denning D.W."/>
            <person name="Nierman W.C."/>
        </authorList>
    </citation>
    <scope>NUCLEOTIDE SEQUENCE [LARGE SCALE GENOMIC DNA]</scope>
    <source>
        <strain evidence="3">CBS 144.89 / FGSC A1163 / CEA10</strain>
    </source>
</reference>
<dbReference type="HOGENOM" id="CLU_026394_0_0_1"/>
<feature type="region of interest" description="Disordered" evidence="1">
    <location>
        <begin position="588"/>
        <end position="630"/>
    </location>
</feature>
<keyword evidence="3" id="KW-1185">Reference proteome</keyword>
<protein>
    <recommendedName>
        <fullName evidence="4">Myb-like domain-containing protein</fullName>
    </recommendedName>
</protein>
<dbReference type="SUPFAM" id="SSF46689">
    <property type="entry name" value="Homeodomain-like"/>
    <property type="match status" value="1"/>
</dbReference>
<evidence type="ECO:0000313" key="2">
    <source>
        <dbReference type="EMBL" id="EDP49514.1"/>
    </source>
</evidence>
<feature type="compositionally biased region" description="Pro residues" evidence="1">
    <location>
        <begin position="41"/>
        <end position="62"/>
    </location>
</feature>
<feature type="compositionally biased region" description="Basic and acidic residues" evidence="1">
    <location>
        <begin position="593"/>
        <end position="606"/>
    </location>
</feature>
<dbReference type="Gene3D" id="1.10.10.60">
    <property type="entry name" value="Homeodomain-like"/>
    <property type="match status" value="1"/>
</dbReference>
<accession>B0Y7Y3</accession>
<dbReference type="EMBL" id="DS499599">
    <property type="protein sequence ID" value="EDP49514.1"/>
    <property type="molecule type" value="Genomic_DNA"/>
</dbReference>
<dbReference type="InterPro" id="IPR009057">
    <property type="entry name" value="Homeodomain-like_sf"/>
</dbReference>
<evidence type="ECO:0000313" key="3">
    <source>
        <dbReference type="Proteomes" id="UP000001699"/>
    </source>
</evidence>
<feature type="region of interest" description="Disordered" evidence="1">
    <location>
        <begin position="207"/>
        <end position="349"/>
    </location>
</feature>
<organism evidence="2 3">
    <name type="scientific">Aspergillus fumigatus (strain CBS 144.89 / FGSC A1163 / CEA10)</name>
    <name type="common">Neosartorya fumigata</name>
    <dbReference type="NCBI Taxonomy" id="451804"/>
    <lineage>
        <taxon>Eukaryota</taxon>
        <taxon>Fungi</taxon>
        <taxon>Dikarya</taxon>
        <taxon>Ascomycota</taxon>
        <taxon>Pezizomycotina</taxon>
        <taxon>Eurotiomycetes</taxon>
        <taxon>Eurotiomycetidae</taxon>
        <taxon>Eurotiales</taxon>
        <taxon>Aspergillaceae</taxon>
        <taxon>Aspergillus</taxon>
        <taxon>Aspergillus subgen. Fumigati</taxon>
    </lineage>
</organism>
<evidence type="ECO:0000256" key="1">
    <source>
        <dbReference type="SAM" id="MobiDB-lite"/>
    </source>
</evidence>
<dbReference type="OrthoDB" id="4369561at2759"/>
<sequence>MVVINLDHIIPYHPSLSFQPPSKPSKPRASRSEVSKHSNFPLPPPSKSHPLPPRPPLPPPRHPFSQSASPALQNPSSVLYRSSGPLKVINVPPVPASSIDIGHTTETNDFDKEFAKLDDATTFEGQPYLNPSAGNEKYQEDDGGGNVPKGQSIELSSENKTNQWIADRPQVAAAQAHLTHKVEGSSPSEPVNSKLLSTYTKSVDAKSSNCVLDGSSSSNQNDDYDSAETCESLADNVLTNTAESEFVPRDDPTRPDSLCETTATPTTNNSQIGCPATVEEDSILELAGHQQSVDNEHDTLPTDGDGTQTALHPADDVESMIHASDAPQQPETYAVSESSSQNPLKSPSRSYSVSVVIPERPEIIATVEQAKPSPRMPSIGRRKRRSVSPSGIDSDDLGDNDYAYGNEDDDDSDTLPHPRKRRRRGGTRRQRTGQARHNTRGTTQRETNRFDEPRHHCQITGLQDIETIPVRGYLTRQVLLSRVVYSFTFEEYRTTDLLLTKSTRSPSEDQDDGLQNGHKAHSNRRPSGCATGRRVAVLSEEDKLLLKLKQKEHLPWSEIVKHFPGRTKGSLQVRYSTKLKGLSWLDTTSEGAKGLDSRLHESECSRRHSGYQQRYGQPRARRGVERYSPA</sequence>
<feature type="region of interest" description="Disordered" evidence="1">
    <location>
        <begin position="119"/>
        <end position="164"/>
    </location>
</feature>
<feature type="region of interest" description="Disordered" evidence="1">
    <location>
        <begin position="12"/>
        <end position="79"/>
    </location>
</feature>
<gene>
    <name evidence="2" type="ORF">AFUB_075430</name>
</gene>
<dbReference type="AlphaFoldDB" id="B0Y7Y3"/>
<dbReference type="Pfam" id="PF13921">
    <property type="entry name" value="Myb_DNA-bind_6"/>
    <property type="match status" value="1"/>
</dbReference>
<feature type="region of interest" description="Disordered" evidence="1">
    <location>
        <begin position="500"/>
        <end position="531"/>
    </location>
</feature>
<feature type="compositionally biased region" description="Polar residues" evidence="1">
    <location>
        <begin position="259"/>
        <end position="272"/>
    </location>
</feature>
<feature type="compositionally biased region" description="Polar residues" evidence="1">
    <location>
        <begin position="326"/>
        <end position="349"/>
    </location>
</feature>
<feature type="compositionally biased region" description="Polar residues" evidence="1">
    <location>
        <begin position="64"/>
        <end position="79"/>
    </location>
</feature>
<feature type="region of interest" description="Disordered" evidence="1">
    <location>
        <begin position="366"/>
        <end position="455"/>
    </location>
</feature>
<dbReference type="VEuPathDB" id="FungiDB:AFUB_075430"/>
<dbReference type="Proteomes" id="UP000001699">
    <property type="component" value="Unassembled WGS sequence"/>
</dbReference>
<proteinExistence type="predicted"/>
<name>B0Y7Y3_ASPFC</name>
<feature type="compositionally biased region" description="Basic and acidic residues" evidence="1">
    <location>
        <begin position="446"/>
        <end position="455"/>
    </location>
</feature>
<feature type="compositionally biased region" description="Basic residues" evidence="1">
    <location>
        <begin position="417"/>
        <end position="431"/>
    </location>
</feature>
<evidence type="ECO:0008006" key="4">
    <source>
        <dbReference type="Google" id="ProtNLM"/>
    </source>
</evidence>